<name>A0A934MIL0_9HYPH</name>
<dbReference type="PANTHER" id="PTHR30221:SF1">
    <property type="entry name" value="SMALL-CONDUCTANCE MECHANOSENSITIVE CHANNEL"/>
    <property type="match status" value="1"/>
</dbReference>
<feature type="region of interest" description="Disordered" evidence="8">
    <location>
        <begin position="268"/>
        <end position="292"/>
    </location>
</feature>
<evidence type="ECO:0000256" key="1">
    <source>
        <dbReference type="ARBA" id="ARBA00004651"/>
    </source>
</evidence>
<dbReference type="Proteomes" id="UP000609531">
    <property type="component" value="Unassembled WGS sequence"/>
</dbReference>
<keyword evidence="3" id="KW-1003">Cell membrane</keyword>
<reference evidence="12" key="1">
    <citation type="submission" date="2020-12" db="EMBL/GenBank/DDBJ databases">
        <title>Bacterial taxonomy.</title>
        <authorList>
            <person name="Pan X."/>
        </authorList>
    </citation>
    <scope>NUCLEOTIDE SEQUENCE</scope>
    <source>
        <strain evidence="12">B2012</strain>
    </source>
</reference>
<dbReference type="InterPro" id="IPR011066">
    <property type="entry name" value="MscS_channel_C_sf"/>
</dbReference>
<keyword evidence="13" id="KW-1185">Reference proteome</keyword>
<dbReference type="Gene3D" id="1.10.287.1260">
    <property type="match status" value="1"/>
</dbReference>
<dbReference type="Pfam" id="PF21088">
    <property type="entry name" value="MS_channel_1st"/>
    <property type="match status" value="1"/>
</dbReference>
<dbReference type="Gene3D" id="3.30.70.100">
    <property type="match status" value="1"/>
</dbReference>
<dbReference type="RefSeq" id="WP_198883201.1">
    <property type="nucleotide sequence ID" value="NZ_JAEKJA010000014.1"/>
</dbReference>
<dbReference type="Gene3D" id="2.30.30.60">
    <property type="match status" value="1"/>
</dbReference>
<keyword evidence="7" id="KW-0406">Ion transport</keyword>
<evidence type="ECO:0000313" key="12">
    <source>
        <dbReference type="EMBL" id="MBJ3777296.1"/>
    </source>
</evidence>
<dbReference type="GO" id="GO:0005886">
    <property type="term" value="C:plasma membrane"/>
    <property type="evidence" value="ECO:0007669"/>
    <property type="project" value="UniProtKB-SubCell"/>
</dbReference>
<dbReference type="InterPro" id="IPR010920">
    <property type="entry name" value="LSM_dom_sf"/>
</dbReference>
<evidence type="ECO:0000259" key="9">
    <source>
        <dbReference type="Pfam" id="PF00924"/>
    </source>
</evidence>
<feature type="domain" description="Mechanosensitive ion channel MscS" evidence="9">
    <location>
        <begin position="110"/>
        <end position="175"/>
    </location>
</feature>
<keyword evidence="7" id="KW-0813">Transport</keyword>
<comment type="caution">
    <text evidence="12">The sequence shown here is derived from an EMBL/GenBank/DDBJ whole genome shotgun (WGS) entry which is preliminary data.</text>
</comment>
<organism evidence="12 13">
    <name type="scientific">Acuticoccus mangrovi</name>
    <dbReference type="NCBI Taxonomy" id="2796142"/>
    <lineage>
        <taxon>Bacteria</taxon>
        <taxon>Pseudomonadati</taxon>
        <taxon>Pseudomonadota</taxon>
        <taxon>Alphaproteobacteria</taxon>
        <taxon>Hyphomicrobiales</taxon>
        <taxon>Amorphaceae</taxon>
        <taxon>Acuticoccus</taxon>
    </lineage>
</organism>
<evidence type="ECO:0000256" key="2">
    <source>
        <dbReference type="ARBA" id="ARBA00008017"/>
    </source>
</evidence>
<evidence type="ECO:0000256" key="3">
    <source>
        <dbReference type="ARBA" id="ARBA00022475"/>
    </source>
</evidence>
<dbReference type="InterPro" id="IPR006685">
    <property type="entry name" value="MscS_channel_2nd"/>
</dbReference>
<feature type="domain" description="Mechanosensitive ion channel transmembrane helices 2/3" evidence="11">
    <location>
        <begin position="69"/>
        <end position="108"/>
    </location>
</feature>
<gene>
    <name evidence="12" type="ORF">JCR33_16430</name>
</gene>
<evidence type="ECO:0000256" key="6">
    <source>
        <dbReference type="ARBA" id="ARBA00023136"/>
    </source>
</evidence>
<evidence type="ECO:0000256" key="7">
    <source>
        <dbReference type="RuleBase" id="RU369025"/>
    </source>
</evidence>
<feature type="transmembrane region" description="Helical" evidence="7">
    <location>
        <begin position="60"/>
        <end position="86"/>
    </location>
</feature>
<sequence>MEQIEHEGRAFLDGIYAWMTVQGINILVGILILIIGFWLSRMLKRALAAYLSRTSHVDPIVESFLASLAYYGFLAILLIVALNLMGVQTASLIAVLGAASLAVGLALQGSLSSLAAGVMIIVMRPFKIGDYIEVSGEAGTVKSINLFLTELATYDNVQKLMPNAQVWNATVTNYSVYSTRLLDIEVSIDYGDPIDTALETLRAIATENPKVLAEPAPDAFVSGMGESSVDLTLRIWVPASDYWPLKRLLTKTAKEEIEAKGMSIPYPHRQIIMPTPPASETAPDTAAGTETA</sequence>
<feature type="transmembrane region" description="Helical" evidence="7">
    <location>
        <begin position="92"/>
        <end position="122"/>
    </location>
</feature>
<dbReference type="InterPro" id="IPR049278">
    <property type="entry name" value="MS_channel_C"/>
</dbReference>
<feature type="domain" description="Mechanosensitive ion channel MscS C-terminal" evidence="10">
    <location>
        <begin position="183"/>
        <end position="264"/>
    </location>
</feature>
<dbReference type="InterPro" id="IPR023408">
    <property type="entry name" value="MscS_beta-dom_sf"/>
</dbReference>
<dbReference type="SUPFAM" id="SSF82861">
    <property type="entry name" value="Mechanosensitive channel protein MscS (YggB), transmembrane region"/>
    <property type="match status" value="1"/>
</dbReference>
<evidence type="ECO:0000256" key="8">
    <source>
        <dbReference type="SAM" id="MobiDB-lite"/>
    </source>
</evidence>
<dbReference type="EMBL" id="JAEKJA010000014">
    <property type="protein sequence ID" value="MBJ3777296.1"/>
    <property type="molecule type" value="Genomic_DNA"/>
</dbReference>
<keyword evidence="7" id="KW-0407">Ion channel</keyword>
<dbReference type="InterPro" id="IPR045275">
    <property type="entry name" value="MscS_archaea/bacteria_type"/>
</dbReference>
<dbReference type="SUPFAM" id="SSF50182">
    <property type="entry name" value="Sm-like ribonucleoproteins"/>
    <property type="match status" value="1"/>
</dbReference>
<comment type="caution">
    <text evidence="7">Lacks conserved residue(s) required for the propagation of feature annotation.</text>
</comment>
<dbReference type="GO" id="GO:0008381">
    <property type="term" value="F:mechanosensitive monoatomic ion channel activity"/>
    <property type="evidence" value="ECO:0007669"/>
    <property type="project" value="InterPro"/>
</dbReference>
<feature type="transmembrane region" description="Helical" evidence="7">
    <location>
        <begin position="15"/>
        <end position="39"/>
    </location>
</feature>
<evidence type="ECO:0000259" key="11">
    <source>
        <dbReference type="Pfam" id="PF21088"/>
    </source>
</evidence>
<dbReference type="Pfam" id="PF00924">
    <property type="entry name" value="MS_channel_2nd"/>
    <property type="match status" value="1"/>
</dbReference>
<evidence type="ECO:0000313" key="13">
    <source>
        <dbReference type="Proteomes" id="UP000609531"/>
    </source>
</evidence>
<evidence type="ECO:0000256" key="4">
    <source>
        <dbReference type="ARBA" id="ARBA00022692"/>
    </source>
</evidence>
<dbReference type="PANTHER" id="PTHR30221">
    <property type="entry name" value="SMALL-CONDUCTANCE MECHANOSENSITIVE CHANNEL"/>
    <property type="match status" value="1"/>
</dbReference>
<keyword evidence="7" id="KW-0997">Cell inner membrane</keyword>
<comment type="subunit">
    <text evidence="7">Homoheptamer.</text>
</comment>
<comment type="subcellular location">
    <subcellularLocation>
        <location evidence="7">Cell inner membrane</location>
        <topology evidence="7">Multi-pass membrane protein</topology>
    </subcellularLocation>
    <subcellularLocation>
        <location evidence="1">Cell membrane</location>
        <topology evidence="1">Multi-pass membrane protein</topology>
    </subcellularLocation>
</comment>
<comment type="similarity">
    <text evidence="2 7">Belongs to the MscS (TC 1.A.23) family.</text>
</comment>
<dbReference type="SUPFAM" id="SSF82689">
    <property type="entry name" value="Mechanosensitive channel protein MscS (YggB), C-terminal domain"/>
    <property type="match status" value="1"/>
</dbReference>
<protein>
    <recommendedName>
        <fullName evidence="7">Small-conductance mechanosensitive channel</fullName>
    </recommendedName>
</protein>
<keyword evidence="6 7" id="KW-0472">Membrane</keyword>
<proteinExistence type="inferred from homology"/>
<accession>A0A934MIL0</accession>
<evidence type="ECO:0000256" key="5">
    <source>
        <dbReference type="ARBA" id="ARBA00022989"/>
    </source>
</evidence>
<comment type="function">
    <text evidence="7">Mechanosensitive channel that participates in the regulation of osmotic pressure changes within the cell, opening in response to stretch forces in the membrane lipid bilayer, without the need for other proteins. Contributes to normal resistance to hypoosmotic shock. Forms an ion channel of 1.0 nanosiemens conductance with a slight preference for anions.</text>
</comment>
<dbReference type="InterPro" id="IPR049142">
    <property type="entry name" value="MS_channel_1st"/>
</dbReference>
<keyword evidence="5 7" id="KW-1133">Transmembrane helix</keyword>
<dbReference type="Pfam" id="PF21082">
    <property type="entry name" value="MS_channel_3rd"/>
    <property type="match status" value="1"/>
</dbReference>
<dbReference type="InterPro" id="IPR011014">
    <property type="entry name" value="MscS_channel_TM-2"/>
</dbReference>
<keyword evidence="4 7" id="KW-0812">Transmembrane</keyword>
<evidence type="ECO:0000259" key="10">
    <source>
        <dbReference type="Pfam" id="PF21082"/>
    </source>
</evidence>
<dbReference type="AlphaFoldDB" id="A0A934MIL0"/>